<dbReference type="Pfam" id="PF00248">
    <property type="entry name" value="Aldo_ket_red"/>
    <property type="match status" value="1"/>
</dbReference>
<organism evidence="3 4">
    <name type="scientific">Halogeometricum rufum</name>
    <dbReference type="NCBI Taxonomy" id="553469"/>
    <lineage>
        <taxon>Archaea</taxon>
        <taxon>Methanobacteriati</taxon>
        <taxon>Methanobacteriota</taxon>
        <taxon>Stenosarchaea group</taxon>
        <taxon>Halobacteria</taxon>
        <taxon>Halobacteriales</taxon>
        <taxon>Haloferacaceae</taxon>
        <taxon>Halogeometricum</taxon>
    </lineage>
</organism>
<dbReference type="InterPro" id="IPR023210">
    <property type="entry name" value="NADP_OxRdtase_dom"/>
</dbReference>
<evidence type="ECO:0000313" key="3">
    <source>
        <dbReference type="EMBL" id="SFR35720.1"/>
    </source>
</evidence>
<keyword evidence="1" id="KW-0560">Oxidoreductase</keyword>
<dbReference type="Gene3D" id="3.20.20.100">
    <property type="entry name" value="NADP-dependent oxidoreductase domain"/>
    <property type="match status" value="1"/>
</dbReference>
<dbReference type="PANTHER" id="PTHR43364">
    <property type="entry name" value="NADH-SPECIFIC METHYLGLYOXAL REDUCTASE-RELATED"/>
    <property type="match status" value="1"/>
</dbReference>
<reference evidence="4" key="1">
    <citation type="submission" date="2016-10" db="EMBL/GenBank/DDBJ databases">
        <authorList>
            <person name="Varghese N."/>
            <person name="Submissions S."/>
        </authorList>
    </citation>
    <scope>NUCLEOTIDE SEQUENCE [LARGE SCALE GENOMIC DNA]</scope>
    <source>
        <strain evidence="4">CGMCC 1.7736</strain>
    </source>
</reference>
<evidence type="ECO:0000313" key="4">
    <source>
        <dbReference type="Proteomes" id="UP000198531"/>
    </source>
</evidence>
<feature type="domain" description="NADP-dependent oxidoreductase" evidence="2">
    <location>
        <begin position="24"/>
        <end position="321"/>
    </location>
</feature>
<dbReference type="SUPFAM" id="SSF51430">
    <property type="entry name" value="NAD(P)-linked oxidoreductase"/>
    <property type="match status" value="1"/>
</dbReference>
<dbReference type="GO" id="GO:0005829">
    <property type="term" value="C:cytosol"/>
    <property type="evidence" value="ECO:0007669"/>
    <property type="project" value="UniProtKB-ARBA"/>
</dbReference>
<dbReference type="EMBL" id="FOYT01000001">
    <property type="protein sequence ID" value="SFR35720.1"/>
    <property type="molecule type" value="Genomic_DNA"/>
</dbReference>
<dbReference type="STRING" id="553469.SAMN04487947_0360"/>
<sequence>MASKSDVEMEYTRLGETGLEVSRLALGCLNFGSGQPWMMNDREASVELARSALDAGVNFLDTANAYSRGESESIVGEAIEGYDREELVLATKVYFDMGDGPNKGGLSRKHVFDQIRGSLDRLGTGYVDLYQIHRWDEHTPVEETLSALDALVEEGLVRYVGASTMAGWQFSKALHVADVENYERFVCMQPEYNLVDRHEEANLLPICADQGVGVVPWSPLAGGFLAGKYERGEAIPEGTRAADDEYTERRFTDENWRVLDVVRELAAEKDATPAQVSLAWLLHKDVVDAPIVGPRREDHLADNLGALDVSLTDDEMARLEEPIFPQWPVEGKD</sequence>
<dbReference type="PRINTS" id="PR00069">
    <property type="entry name" value="ALDKETRDTASE"/>
</dbReference>
<protein>
    <submittedName>
        <fullName evidence="3">Predicted oxidoreductase</fullName>
    </submittedName>
</protein>
<dbReference type="InterPro" id="IPR050523">
    <property type="entry name" value="AKR_Detox_Biosynth"/>
</dbReference>
<evidence type="ECO:0000256" key="1">
    <source>
        <dbReference type="ARBA" id="ARBA00023002"/>
    </source>
</evidence>
<evidence type="ECO:0000259" key="2">
    <source>
        <dbReference type="Pfam" id="PF00248"/>
    </source>
</evidence>
<proteinExistence type="predicted"/>
<dbReference type="AlphaFoldDB" id="A0A1I6G0Q3"/>
<dbReference type="PANTHER" id="PTHR43364:SF4">
    <property type="entry name" value="NAD(P)-LINKED OXIDOREDUCTASE SUPERFAMILY PROTEIN"/>
    <property type="match status" value="1"/>
</dbReference>
<gene>
    <name evidence="3" type="ORF">SAMN04487947_0360</name>
</gene>
<accession>A0A1I6G0Q3</accession>
<dbReference type="InterPro" id="IPR020471">
    <property type="entry name" value="AKR"/>
</dbReference>
<dbReference type="FunFam" id="3.20.20.100:FF:000004">
    <property type="entry name" value="Oxidoreductase, aldo/keto reductase"/>
    <property type="match status" value="1"/>
</dbReference>
<dbReference type="InterPro" id="IPR036812">
    <property type="entry name" value="NAD(P)_OxRdtase_dom_sf"/>
</dbReference>
<dbReference type="GO" id="GO:0016491">
    <property type="term" value="F:oxidoreductase activity"/>
    <property type="evidence" value="ECO:0007669"/>
    <property type="project" value="UniProtKB-KW"/>
</dbReference>
<keyword evidence="4" id="KW-1185">Reference proteome</keyword>
<name>A0A1I6G0Q3_9EURY</name>
<dbReference type="Proteomes" id="UP000198531">
    <property type="component" value="Unassembled WGS sequence"/>
</dbReference>
<dbReference type="CDD" id="cd19079">
    <property type="entry name" value="AKR_EcYajO-like"/>
    <property type="match status" value="1"/>
</dbReference>